<gene>
    <name evidence="3" type="primary">grpE</name>
    <name evidence="7" type="ORF">EDC30_12111</name>
</gene>
<dbReference type="GO" id="GO:0005829">
    <property type="term" value="C:cytosol"/>
    <property type="evidence" value="ECO:0007669"/>
    <property type="project" value="TreeGrafter"/>
</dbReference>
<sequence>MQNQNEMSNRETSAELFSRPDAAPQEGAQEGAQEGEQARTGELPLEEQLARAESSLAEMQDAFLRAKAEMENLRRRAREDIASAHKYAIGNFAESLLPVKDSLEMALQVETPSVESLREGVNMTLKQLSSAFERNRVTEVDPKPGDRFDPDRHQAISMIPSTQPSNTVVNVLQKGYLIADRLLRPALITVAQSTTGGNSS</sequence>
<dbReference type="Proteomes" id="UP000295382">
    <property type="component" value="Unassembled WGS sequence"/>
</dbReference>
<dbReference type="GO" id="GO:0042803">
    <property type="term" value="F:protein homodimerization activity"/>
    <property type="evidence" value="ECO:0007669"/>
    <property type="project" value="InterPro"/>
</dbReference>
<keyword evidence="3" id="KW-0346">Stress response</keyword>
<dbReference type="OrthoDB" id="9789811at2"/>
<comment type="caution">
    <text evidence="7">The sequence shown here is derived from an EMBL/GenBank/DDBJ whole genome shotgun (WGS) entry which is preliminary data.</text>
</comment>
<dbReference type="Gene3D" id="3.90.20.20">
    <property type="match status" value="1"/>
</dbReference>
<comment type="function">
    <text evidence="3">Participates actively in the response to hyperosmotic and heat shock by preventing the aggregation of stress-denatured proteins, in association with DnaK and GrpE. It is the nucleotide exchange factor for DnaK and may function as a thermosensor. Unfolded proteins bind initially to DnaJ; upon interaction with the DnaJ-bound protein, DnaK hydrolyzes its bound ATP, resulting in the formation of a stable complex. GrpE releases ADP from DnaK; ATP binding to DnaK triggers the release of the substrate protein, thus completing the reaction cycle. Several rounds of ATP-dependent interactions between DnaJ, DnaK and GrpE are required for fully efficient folding.</text>
</comment>
<keyword evidence="5" id="KW-0175">Coiled coil</keyword>
<dbReference type="GO" id="GO:0000774">
    <property type="term" value="F:adenyl-nucleotide exchange factor activity"/>
    <property type="evidence" value="ECO:0007669"/>
    <property type="project" value="InterPro"/>
</dbReference>
<dbReference type="Gene3D" id="2.30.22.10">
    <property type="entry name" value="Head domain of nucleotide exchange factor GrpE"/>
    <property type="match status" value="1"/>
</dbReference>
<keyword evidence="8" id="KW-1185">Reference proteome</keyword>
<evidence type="ECO:0000256" key="6">
    <source>
        <dbReference type="SAM" id="MobiDB-lite"/>
    </source>
</evidence>
<protein>
    <recommendedName>
        <fullName evidence="3">Protein GrpE</fullName>
    </recommendedName>
    <alternativeName>
        <fullName evidence="3">HSP-70 cofactor</fullName>
    </alternativeName>
</protein>
<comment type="similarity">
    <text evidence="1 3 4">Belongs to the GrpE family.</text>
</comment>
<keyword evidence="2 3" id="KW-0143">Chaperone</keyword>
<dbReference type="AlphaFoldDB" id="A0A4R3HRH1"/>
<dbReference type="HAMAP" id="MF_01151">
    <property type="entry name" value="GrpE"/>
    <property type="match status" value="1"/>
</dbReference>
<proteinExistence type="inferred from homology"/>
<evidence type="ECO:0000256" key="4">
    <source>
        <dbReference type="RuleBase" id="RU004478"/>
    </source>
</evidence>
<evidence type="ECO:0000256" key="1">
    <source>
        <dbReference type="ARBA" id="ARBA00009054"/>
    </source>
</evidence>
<evidence type="ECO:0000256" key="5">
    <source>
        <dbReference type="SAM" id="Coils"/>
    </source>
</evidence>
<dbReference type="CDD" id="cd00446">
    <property type="entry name" value="GrpE"/>
    <property type="match status" value="1"/>
</dbReference>
<feature type="region of interest" description="Disordered" evidence="6">
    <location>
        <begin position="1"/>
        <end position="46"/>
    </location>
</feature>
<comment type="subcellular location">
    <subcellularLocation>
        <location evidence="3">Cytoplasm</location>
    </subcellularLocation>
</comment>
<dbReference type="GO" id="GO:0051087">
    <property type="term" value="F:protein-folding chaperone binding"/>
    <property type="evidence" value="ECO:0007669"/>
    <property type="project" value="InterPro"/>
</dbReference>
<dbReference type="GO" id="GO:0051082">
    <property type="term" value="F:unfolded protein binding"/>
    <property type="evidence" value="ECO:0007669"/>
    <property type="project" value="TreeGrafter"/>
</dbReference>
<organism evidence="7 8">
    <name type="scientific">Paucimonas lemoignei</name>
    <name type="common">Pseudomonas lemoignei</name>
    <dbReference type="NCBI Taxonomy" id="29443"/>
    <lineage>
        <taxon>Bacteria</taxon>
        <taxon>Pseudomonadati</taxon>
        <taxon>Pseudomonadota</taxon>
        <taxon>Betaproteobacteria</taxon>
        <taxon>Burkholderiales</taxon>
        <taxon>Burkholderiaceae</taxon>
        <taxon>Paucimonas</taxon>
    </lineage>
</organism>
<dbReference type="InterPro" id="IPR000740">
    <property type="entry name" value="GrpE"/>
</dbReference>
<dbReference type="SUPFAM" id="SSF58014">
    <property type="entry name" value="Coiled-coil domain of nucleotide exchange factor GrpE"/>
    <property type="match status" value="1"/>
</dbReference>
<dbReference type="EMBL" id="SLZQ01000021">
    <property type="protein sequence ID" value="TCS32587.1"/>
    <property type="molecule type" value="Genomic_DNA"/>
</dbReference>
<dbReference type="NCBIfam" id="NF010737">
    <property type="entry name" value="PRK14139.1"/>
    <property type="match status" value="1"/>
</dbReference>
<dbReference type="Pfam" id="PF01025">
    <property type="entry name" value="GrpE"/>
    <property type="match status" value="1"/>
</dbReference>
<dbReference type="NCBIfam" id="NF010738">
    <property type="entry name" value="PRK14140.1"/>
    <property type="match status" value="1"/>
</dbReference>
<dbReference type="PANTHER" id="PTHR21237:SF23">
    <property type="entry name" value="GRPE PROTEIN HOMOLOG, MITOCHONDRIAL"/>
    <property type="match status" value="1"/>
</dbReference>
<accession>A0A4R3HRH1</accession>
<keyword evidence="3" id="KW-0963">Cytoplasm</keyword>
<dbReference type="InterPro" id="IPR013805">
    <property type="entry name" value="GrpE_CC"/>
</dbReference>
<evidence type="ECO:0000313" key="7">
    <source>
        <dbReference type="EMBL" id="TCS32587.1"/>
    </source>
</evidence>
<dbReference type="RefSeq" id="WP_132260447.1">
    <property type="nucleotide sequence ID" value="NZ_SLZQ01000021.1"/>
</dbReference>
<feature type="compositionally biased region" description="Low complexity" evidence="6">
    <location>
        <begin position="22"/>
        <end position="42"/>
    </location>
</feature>
<dbReference type="SUPFAM" id="SSF51064">
    <property type="entry name" value="Head domain of nucleotide exchange factor GrpE"/>
    <property type="match status" value="1"/>
</dbReference>
<comment type="subunit">
    <text evidence="3">Homodimer.</text>
</comment>
<dbReference type="GO" id="GO:0006457">
    <property type="term" value="P:protein folding"/>
    <property type="evidence" value="ECO:0007669"/>
    <property type="project" value="InterPro"/>
</dbReference>
<evidence type="ECO:0000256" key="3">
    <source>
        <dbReference type="HAMAP-Rule" id="MF_01151"/>
    </source>
</evidence>
<evidence type="ECO:0000256" key="2">
    <source>
        <dbReference type="ARBA" id="ARBA00023186"/>
    </source>
</evidence>
<dbReference type="PRINTS" id="PR00773">
    <property type="entry name" value="GRPEPROTEIN"/>
</dbReference>
<dbReference type="InterPro" id="IPR009012">
    <property type="entry name" value="GrpE_head"/>
</dbReference>
<dbReference type="PANTHER" id="PTHR21237">
    <property type="entry name" value="GRPE PROTEIN"/>
    <property type="match status" value="1"/>
</dbReference>
<name>A0A4R3HRH1_PAULE</name>
<reference evidence="7 8" key="1">
    <citation type="submission" date="2019-03" db="EMBL/GenBank/DDBJ databases">
        <title>Genomic Encyclopedia of Type Strains, Phase IV (KMG-IV): sequencing the most valuable type-strain genomes for metagenomic binning, comparative biology and taxonomic classification.</title>
        <authorList>
            <person name="Goeker M."/>
        </authorList>
    </citation>
    <scope>NUCLEOTIDE SEQUENCE [LARGE SCALE GENOMIC DNA]</scope>
    <source>
        <strain evidence="7 8">DSM 7445</strain>
    </source>
</reference>
<feature type="coiled-coil region" evidence="5">
    <location>
        <begin position="49"/>
        <end position="76"/>
    </location>
</feature>
<dbReference type="NCBIfam" id="NF010748">
    <property type="entry name" value="PRK14150.1"/>
    <property type="match status" value="1"/>
</dbReference>
<evidence type="ECO:0000313" key="8">
    <source>
        <dbReference type="Proteomes" id="UP000295382"/>
    </source>
</evidence>